<evidence type="ECO:0000313" key="2">
    <source>
        <dbReference type="EMBL" id="KAJ5569114.1"/>
    </source>
</evidence>
<reference evidence="2 3" key="1">
    <citation type="journal article" date="2023" name="IMA Fungus">
        <title>Comparative genomic study of the Penicillium genus elucidates a diverse pangenome and 15 lateral gene transfer events.</title>
        <authorList>
            <person name="Petersen C."/>
            <person name="Sorensen T."/>
            <person name="Nielsen M.R."/>
            <person name="Sondergaard T.E."/>
            <person name="Sorensen J.L."/>
            <person name="Fitzpatrick D.A."/>
            <person name="Frisvad J.C."/>
            <person name="Nielsen K.L."/>
        </authorList>
    </citation>
    <scope>NUCLEOTIDE SEQUENCE [LARGE SCALE GENOMIC DNA]</scope>
    <source>
        <strain evidence="2 3">IBT 29057</strain>
    </source>
</reference>
<organism evidence="2 3">
    <name type="scientific">Penicillium hetheringtonii</name>
    <dbReference type="NCBI Taxonomy" id="911720"/>
    <lineage>
        <taxon>Eukaryota</taxon>
        <taxon>Fungi</taxon>
        <taxon>Dikarya</taxon>
        <taxon>Ascomycota</taxon>
        <taxon>Pezizomycotina</taxon>
        <taxon>Eurotiomycetes</taxon>
        <taxon>Eurotiomycetidae</taxon>
        <taxon>Eurotiales</taxon>
        <taxon>Aspergillaceae</taxon>
        <taxon>Penicillium</taxon>
    </lineage>
</organism>
<evidence type="ECO:0000313" key="3">
    <source>
        <dbReference type="Proteomes" id="UP001216150"/>
    </source>
</evidence>
<accession>A0AAD6DCD8</accession>
<comment type="caution">
    <text evidence="2">The sequence shown here is derived from an EMBL/GenBank/DDBJ whole genome shotgun (WGS) entry which is preliminary data.</text>
</comment>
<dbReference type="Proteomes" id="UP001216150">
    <property type="component" value="Unassembled WGS sequence"/>
</dbReference>
<proteinExistence type="predicted"/>
<keyword evidence="3" id="KW-1185">Reference proteome</keyword>
<dbReference type="AlphaFoldDB" id="A0AAD6DCD8"/>
<protein>
    <submittedName>
        <fullName evidence="2">Uncharacterized protein</fullName>
    </submittedName>
</protein>
<feature type="compositionally biased region" description="Polar residues" evidence="1">
    <location>
        <begin position="12"/>
        <end position="23"/>
    </location>
</feature>
<feature type="region of interest" description="Disordered" evidence="1">
    <location>
        <begin position="1"/>
        <end position="28"/>
    </location>
</feature>
<dbReference type="EMBL" id="JAQJAC010000010">
    <property type="protein sequence ID" value="KAJ5569114.1"/>
    <property type="molecule type" value="Genomic_DNA"/>
</dbReference>
<sequence length="94" mass="10262">MSPAHQRPACTSYATRSRSTGIPASTLWRRANKRPSLADKAASQQYLIPQEEQALLGYVLRLADNGSPGQVSTIACRGHRAPTVFGFPSQRSYT</sequence>
<gene>
    <name evidence="2" type="ORF">N7450_011600</name>
</gene>
<evidence type="ECO:0000256" key="1">
    <source>
        <dbReference type="SAM" id="MobiDB-lite"/>
    </source>
</evidence>
<name>A0AAD6DCD8_9EURO</name>